<comment type="similarity">
    <text evidence="2">Belongs to the purine-cytosine permease (2.A.39) family.</text>
</comment>
<evidence type="ECO:0000256" key="5">
    <source>
        <dbReference type="ARBA" id="ARBA00022989"/>
    </source>
</evidence>
<keyword evidence="9" id="KW-1185">Reference proteome</keyword>
<reference evidence="8 9" key="1">
    <citation type="journal article" date="2019" name="Environ. Microbiol.">
        <title>Species interactions and distinct microbial communities in high Arctic permafrost affected cryosols are associated with the CH4 and CO2 gas fluxes.</title>
        <authorList>
            <person name="Altshuler I."/>
            <person name="Hamel J."/>
            <person name="Turney S."/>
            <person name="Magnuson E."/>
            <person name="Levesque R."/>
            <person name="Greer C."/>
            <person name="Whyte L.G."/>
        </authorList>
    </citation>
    <scope>NUCLEOTIDE SEQUENCE [LARGE SCALE GENOMIC DNA]</scope>
    <source>
        <strain evidence="8 9">S5.20</strain>
    </source>
</reference>
<dbReference type="PANTHER" id="PTHR31806">
    <property type="entry name" value="PURINE-CYTOSINE PERMEASE FCY2-RELATED"/>
    <property type="match status" value="1"/>
</dbReference>
<keyword evidence="4 7" id="KW-0812">Transmembrane</keyword>
<evidence type="ECO:0000256" key="6">
    <source>
        <dbReference type="ARBA" id="ARBA00023136"/>
    </source>
</evidence>
<dbReference type="EMBL" id="RCZG01000002">
    <property type="protein sequence ID" value="TPG35937.1"/>
    <property type="molecule type" value="Genomic_DNA"/>
</dbReference>
<feature type="transmembrane region" description="Helical" evidence="7">
    <location>
        <begin position="225"/>
        <end position="242"/>
    </location>
</feature>
<comment type="caution">
    <text evidence="8">The sequence shown here is derived from an EMBL/GenBank/DDBJ whole genome shotgun (WGS) entry which is preliminary data.</text>
</comment>
<dbReference type="InterPro" id="IPR026030">
    <property type="entry name" value="Pur-cyt_permease_Fcy2/21/22"/>
</dbReference>
<evidence type="ECO:0000256" key="7">
    <source>
        <dbReference type="SAM" id="Phobius"/>
    </source>
</evidence>
<dbReference type="InterPro" id="IPR001248">
    <property type="entry name" value="Pur-cyt_permease"/>
</dbReference>
<evidence type="ECO:0000256" key="4">
    <source>
        <dbReference type="ARBA" id="ARBA00022692"/>
    </source>
</evidence>
<dbReference type="Pfam" id="PF02133">
    <property type="entry name" value="Transp_cyt_pur"/>
    <property type="match status" value="1"/>
</dbReference>
<dbReference type="GO" id="GO:0005886">
    <property type="term" value="C:plasma membrane"/>
    <property type="evidence" value="ECO:0007669"/>
    <property type="project" value="TreeGrafter"/>
</dbReference>
<evidence type="ECO:0000313" key="8">
    <source>
        <dbReference type="EMBL" id="TPG35937.1"/>
    </source>
</evidence>
<comment type="subcellular location">
    <subcellularLocation>
        <location evidence="1">Membrane</location>
        <topology evidence="1">Multi-pass membrane protein</topology>
    </subcellularLocation>
</comment>
<accession>A0A502EEQ3</accession>
<evidence type="ECO:0000256" key="1">
    <source>
        <dbReference type="ARBA" id="ARBA00004141"/>
    </source>
</evidence>
<sequence length="358" mass="36758">MALAIALAFAAVTVSTSGDALVAAGHRLLGTADSHAIHGIAYAVVAALMVGVALYGHATIVAMQKIVLPVVGTLMVLGFLAFAGNVDMGASGGDYVLGGFWQTWTLSAVLFAAAPISYGPTIGDYTRRLSPIRFSDKQICAALGCGMFVGVMLPSLFGAFTAISIANPTGSYLDDLVTASPAWFVVPIVVISLLGGLSQGVLCIYASGLDLEGLTPRLRRTQTTVITAAVAIVLLYVGVFVFDAVESVTAMTIALNAVITPWVAILAIGALRTRSYDPTELQAFAHGRRGGQYWFTGGWHVGAVAAWTIGGAFGLLAVNTALYVGPLADIAGGVDLSTIGSAAIAGLIYVASGRFIKA</sequence>
<dbReference type="PANTHER" id="PTHR31806:SF1">
    <property type="entry name" value="PURINE-CYTOSINE PERMEASE FCY2-RELATED"/>
    <property type="match status" value="1"/>
</dbReference>
<feature type="transmembrane region" description="Helical" evidence="7">
    <location>
        <begin position="139"/>
        <end position="163"/>
    </location>
</feature>
<dbReference type="AlphaFoldDB" id="A0A502EEQ3"/>
<protein>
    <submittedName>
        <fullName evidence="8">Purine/cytosine permease</fullName>
    </submittedName>
</protein>
<dbReference type="Proteomes" id="UP000320095">
    <property type="component" value="Unassembled WGS sequence"/>
</dbReference>
<feature type="transmembrane region" description="Helical" evidence="7">
    <location>
        <begin position="330"/>
        <end position="351"/>
    </location>
</feature>
<keyword evidence="6 7" id="KW-0472">Membrane</keyword>
<organism evidence="8 9">
    <name type="scientific">Mycolicibacterium hodleri</name>
    <dbReference type="NCBI Taxonomy" id="49897"/>
    <lineage>
        <taxon>Bacteria</taxon>
        <taxon>Bacillati</taxon>
        <taxon>Actinomycetota</taxon>
        <taxon>Actinomycetes</taxon>
        <taxon>Mycobacteriales</taxon>
        <taxon>Mycobacteriaceae</taxon>
        <taxon>Mycolicibacterium</taxon>
    </lineage>
</organism>
<dbReference type="Gene3D" id="1.10.4160.10">
    <property type="entry name" value="Hydantoin permease"/>
    <property type="match status" value="1"/>
</dbReference>
<evidence type="ECO:0000256" key="2">
    <source>
        <dbReference type="ARBA" id="ARBA00008974"/>
    </source>
</evidence>
<feature type="transmembrane region" description="Helical" evidence="7">
    <location>
        <begin position="248"/>
        <end position="271"/>
    </location>
</feature>
<feature type="transmembrane region" description="Helical" evidence="7">
    <location>
        <begin position="66"/>
        <end position="83"/>
    </location>
</feature>
<dbReference type="GO" id="GO:0022857">
    <property type="term" value="F:transmembrane transporter activity"/>
    <property type="evidence" value="ECO:0007669"/>
    <property type="project" value="InterPro"/>
</dbReference>
<evidence type="ECO:0000313" key="9">
    <source>
        <dbReference type="Proteomes" id="UP000320095"/>
    </source>
</evidence>
<feature type="transmembrane region" description="Helical" evidence="7">
    <location>
        <begin position="292"/>
        <end position="318"/>
    </location>
</feature>
<keyword evidence="5 7" id="KW-1133">Transmembrane helix</keyword>
<gene>
    <name evidence="8" type="ORF">EAH80_07905</name>
</gene>
<feature type="transmembrane region" description="Helical" evidence="7">
    <location>
        <begin position="36"/>
        <end position="54"/>
    </location>
</feature>
<feature type="transmembrane region" description="Helical" evidence="7">
    <location>
        <begin position="183"/>
        <end position="205"/>
    </location>
</feature>
<feature type="transmembrane region" description="Helical" evidence="7">
    <location>
        <begin position="95"/>
        <end position="118"/>
    </location>
</feature>
<keyword evidence="3" id="KW-0813">Transport</keyword>
<proteinExistence type="inferred from homology"/>
<evidence type="ECO:0000256" key="3">
    <source>
        <dbReference type="ARBA" id="ARBA00022448"/>
    </source>
</evidence>
<name>A0A502EEQ3_9MYCO</name>